<protein>
    <recommendedName>
        <fullName evidence="4 5">Large ribosomal subunit protein uL29</fullName>
    </recommendedName>
</protein>
<dbReference type="InterPro" id="IPR036049">
    <property type="entry name" value="Ribosomal_uL29_sf"/>
</dbReference>
<keyword evidence="7" id="KW-1185">Reference proteome</keyword>
<evidence type="ECO:0000256" key="1">
    <source>
        <dbReference type="ARBA" id="ARBA00009254"/>
    </source>
</evidence>
<evidence type="ECO:0000256" key="5">
    <source>
        <dbReference type="HAMAP-Rule" id="MF_00374"/>
    </source>
</evidence>
<dbReference type="OrthoDB" id="9815192at2"/>
<dbReference type="HAMAP" id="MF_00374">
    <property type="entry name" value="Ribosomal_uL29"/>
    <property type="match status" value="1"/>
</dbReference>
<dbReference type="EMBL" id="SNWN01000009">
    <property type="protein sequence ID" value="TDO21094.1"/>
    <property type="molecule type" value="Genomic_DNA"/>
</dbReference>
<dbReference type="PANTHER" id="PTHR10916">
    <property type="entry name" value="60S RIBOSOMAL PROTEIN L35/50S RIBOSOMAL PROTEIN L29"/>
    <property type="match status" value="1"/>
</dbReference>
<dbReference type="Pfam" id="PF00831">
    <property type="entry name" value="Ribosomal_L29"/>
    <property type="match status" value="1"/>
</dbReference>
<dbReference type="InterPro" id="IPR018254">
    <property type="entry name" value="Ribosomal_uL29_CS"/>
</dbReference>
<evidence type="ECO:0000313" key="6">
    <source>
        <dbReference type="EMBL" id="TDO21094.1"/>
    </source>
</evidence>
<dbReference type="GO" id="GO:0003735">
    <property type="term" value="F:structural constituent of ribosome"/>
    <property type="evidence" value="ECO:0007669"/>
    <property type="project" value="InterPro"/>
</dbReference>
<dbReference type="Gene3D" id="1.10.287.310">
    <property type="match status" value="1"/>
</dbReference>
<dbReference type="AlphaFoldDB" id="A0A4R6IGA7"/>
<dbReference type="GO" id="GO:0006412">
    <property type="term" value="P:translation"/>
    <property type="evidence" value="ECO:0007669"/>
    <property type="project" value="UniProtKB-UniRule"/>
</dbReference>
<gene>
    <name evidence="5" type="primary">rpmC</name>
    <name evidence="6" type="ORF">EI74_0114</name>
</gene>
<dbReference type="InterPro" id="IPR001854">
    <property type="entry name" value="Ribosomal_uL29"/>
</dbReference>
<comment type="caution">
    <text evidence="6">The sequence shown here is derived from an EMBL/GenBank/DDBJ whole genome shotgun (WGS) entry which is preliminary data.</text>
</comment>
<accession>A0A4R6IGA7</accession>
<dbReference type="RefSeq" id="WP_094254393.1">
    <property type="nucleotide sequence ID" value="NZ_NNCE01000001.1"/>
</dbReference>
<evidence type="ECO:0000256" key="4">
    <source>
        <dbReference type="ARBA" id="ARBA00035204"/>
    </source>
</evidence>
<dbReference type="PROSITE" id="PS00579">
    <property type="entry name" value="RIBOSOMAL_L29"/>
    <property type="match status" value="1"/>
</dbReference>
<reference evidence="6 7" key="1">
    <citation type="submission" date="2019-03" db="EMBL/GenBank/DDBJ databases">
        <title>Genomic Encyclopedia of Archaeal and Bacterial Type Strains, Phase II (KMG-II): from individual species to whole genera.</title>
        <authorList>
            <person name="Goeker M."/>
        </authorList>
    </citation>
    <scope>NUCLEOTIDE SEQUENCE [LARGE SCALE GENOMIC DNA]</scope>
    <source>
        <strain evidence="6 7">ATCC 700618</strain>
    </source>
</reference>
<comment type="similarity">
    <text evidence="1 5">Belongs to the universal ribosomal protein uL29 family.</text>
</comment>
<evidence type="ECO:0000256" key="3">
    <source>
        <dbReference type="ARBA" id="ARBA00023274"/>
    </source>
</evidence>
<organism evidence="6 7">
    <name type="scientific">Mycoplasma testudineum</name>
    <dbReference type="NCBI Taxonomy" id="244584"/>
    <lineage>
        <taxon>Bacteria</taxon>
        <taxon>Bacillati</taxon>
        <taxon>Mycoplasmatota</taxon>
        <taxon>Mollicutes</taxon>
        <taxon>Mycoplasmataceae</taxon>
        <taxon>Mycoplasma</taxon>
    </lineage>
</organism>
<sequence>MKYKDIVGKNEVELNQMLIDFKAELFTLRFKNSTGQLDQTHKIASIRKDIAKVLTALAQIKGAQ</sequence>
<evidence type="ECO:0000313" key="7">
    <source>
        <dbReference type="Proteomes" id="UP000295518"/>
    </source>
</evidence>
<proteinExistence type="inferred from homology"/>
<dbReference type="PANTHER" id="PTHR10916:SF0">
    <property type="entry name" value="LARGE RIBOSOMAL SUBUNIT PROTEIN UL29C"/>
    <property type="match status" value="1"/>
</dbReference>
<keyword evidence="3 5" id="KW-0687">Ribonucleoprotein</keyword>
<name>A0A4R6IGA7_9MOLU</name>
<dbReference type="SUPFAM" id="SSF46561">
    <property type="entry name" value="Ribosomal protein L29 (L29p)"/>
    <property type="match status" value="1"/>
</dbReference>
<dbReference type="Proteomes" id="UP000295518">
    <property type="component" value="Unassembled WGS sequence"/>
</dbReference>
<dbReference type="GO" id="GO:0022625">
    <property type="term" value="C:cytosolic large ribosomal subunit"/>
    <property type="evidence" value="ECO:0007669"/>
    <property type="project" value="TreeGrafter"/>
</dbReference>
<dbReference type="NCBIfam" id="TIGR00012">
    <property type="entry name" value="L29"/>
    <property type="match status" value="1"/>
</dbReference>
<dbReference type="CDD" id="cd00427">
    <property type="entry name" value="Ribosomal_L29_HIP"/>
    <property type="match status" value="1"/>
</dbReference>
<evidence type="ECO:0000256" key="2">
    <source>
        <dbReference type="ARBA" id="ARBA00022980"/>
    </source>
</evidence>
<dbReference type="InterPro" id="IPR050063">
    <property type="entry name" value="Ribosomal_protein_uL29"/>
</dbReference>
<keyword evidence="2 5" id="KW-0689">Ribosomal protein</keyword>
<dbReference type="FunFam" id="1.10.287.310:FF:000001">
    <property type="entry name" value="50S ribosomal protein L29"/>
    <property type="match status" value="1"/>
</dbReference>